<gene>
    <name evidence="2" type="ORF">SPARVUS_LOCUS1219729</name>
</gene>
<organism evidence="2 3">
    <name type="scientific">Staurois parvus</name>
    <dbReference type="NCBI Taxonomy" id="386267"/>
    <lineage>
        <taxon>Eukaryota</taxon>
        <taxon>Metazoa</taxon>
        <taxon>Chordata</taxon>
        <taxon>Craniata</taxon>
        <taxon>Vertebrata</taxon>
        <taxon>Euteleostomi</taxon>
        <taxon>Amphibia</taxon>
        <taxon>Batrachia</taxon>
        <taxon>Anura</taxon>
        <taxon>Neobatrachia</taxon>
        <taxon>Ranoidea</taxon>
        <taxon>Ranidae</taxon>
        <taxon>Staurois</taxon>
    </lineage>
</organism>
<proteinExistence type="predicted"/>
<evidence type="ECO:0000256" key="1">
    <source>
        <dbReference type="SAM" id="MobiDB-lite"/>
    </source>
</evidence>
<dbReference type="EMBL" id="CATNWA010000584">
    <property type="protein sequence ID" value="CAI9537437.1"/>
    <property type="molecule type" value="Genomic_DNA"/>
</dbReference>
<dbReference type="Proteomes" id="UP001162483">
    <property type="component" value="Unassembled WGS sequence"/>
</dbReference>
<name>A0ABN9AN20_9NEOB</name>
<evidence type="ECO:0000313" key="2">
    <source>
        <dbReference type="EMBL" id="CAI9537437.1"/>
    </source>
</evidence>
<feature type="non-terminal residue" evidence="2">
    <location>
        <position position="51"/>
    </location>
</feature>
<keyword evidence="3" id="KW-1185">Reference proteome</keyword>
<evidence type="ECO:0000313" key="3">
    <source>
        <dbReference type="Proteomes" id="UP001162483"/>
    </source>
</evidence>
<sequence>MCPRGGGHGSAEQCTGVSRTEDRGQQSTGRWTGVTAGRAEDRGHCWQGRGQ</sequence>
<accession>A0ABN9AN20</accession>
<feature type="region of interest" description="Disordered" evidence="1">
    <location>
        <begin position="1"/>
        <end position="51"/>
    </location>
</feature>
<comment type="caution">
    <text evidence="2">The sequence shown here is derived from an EMBL/GenBank/DDBJ whole genome shotgun (WGS) entry which is preliminary data.</text>
</comment>
<reference evidence="2" key="1">
    <citation type="submission" date="2023-05" db="EMBL/GenBank/DDBJ databases">
        <authorList>
            <person name="Stuckert A."/>
        </authorList>
    </citation>
    <scope>NUCLEOTIDE SEQUENCE</scope>
</reference>
<protein>
    <submittedName>
        <fullName evidence="2">Uncharacterized protein</fullName>
    </submittedName>
</protein>